<reference evidence="2 3" key="1">
    <citation type="submission" date="2014-05" db="EMBL/GenBank/DDBJ databases">
        <title>Complete genome sequence of the Streptomyces mutabilis TRM45540.</title>
        <authorList>
            <person name="Luo X."/>
            <person name="Zhang L."/>
        </authorList>
    </citation>
    <scope>NUCLEOTIDE SEQUENCE [LARGE SCALE GENOMIC DNA]</scope>
    <source>
        <strain evidence="2 3">TRM45540</strain>
    </source>
</reference>
<dbReference type="EMBL" id="JNFQ01000001">
    <property type="protein sequence ID" value="KFG75465.1"/>
    <property type="molecule type" value="Genomic_DNA"/>
</dbReference>
<organism evidence="2 3">
    <name type="scientific">Streptomyces mutabilis</name>
    <dbReference type="NCBI Taxonomy" id="67332"/>
    <lineage>
        <taxon>Bacteria</taxon>
        <taxon>Bacillati</taxon>
        <taxon>Actinomycetota</taxon>
        <taxon>Actinomycetes</taxon>
        <taxon>Kitasatosporales</taxon>
        <taxon>Streptomycetaceae</taxon>
        <taxon>Streptomyces</taxon>
    </lineage>
</organism>
<evidence type="ECO:0000313" key="2">
    <source>
        <dbReference type="EMBL" id="KFG75465.1"/>
    </source>
</evidence>
<proteinExistence type="predicted"/>
<dbReference type="Proteomes" id="UP000029095">
    <property type="component" value="Unassembled WGS sequence"/>
</dbReference>
<gene>
    <name evidence="2" type="ORF">FM21_04805</name>
</gene>
<dbReference type="STRING" id="1915400.FM21_04805"/>
<evidence type="ECO:0000256" key="1">
    <source>
        <dbReference type="SAM" id="MobiDB-lite"/>
    </source>
</evidence>
<name>A0A086N2U7_9ACTN</name>
<dbReference type="AlphaFoldDB" id="A0A086N2U7"/>
<dbReference type="HOGENOM" id="CLU_2756184_0_0_11"/>
<feature type="region of interest" description="Disordered" evidence="1">
    <location>
        <begin position="42"/>
        <end position="70"/>
    </location>
</feature>
<sequence length="70" mass="7425">MGTCVDGLSDLGAVALHVSDATLPDTDRGEFIVHAARLEVSRRWTDGGEPHGDRDLEGRAEGDPDCAHTP</sequence>
<accession>A0A086N2U7</accession>
<keyword evidence="3" id="KW-1185">Reference proteome</keyword>
<protein>
    <submittedName>
        <fullName evidence="2">Uncharacterized protein</fullName>
    </submittedName>
</protein>
<evidence type="ECO:0000313" key="3">
    <source>
        <dbReference type="Proteomes" id="UP000029095"/>
    </source>
</evidence>
<comment type="caution">
    <text evidence="2">The sequence shown here is derived from an EMBL/GenBank/DDBJ whole genome shotgun (WGS) entry which is preliminary data.</text>
</comment>